<dbReference type="PROSITE" id="PS00455">
    <property type="entry name" value="AMP_BINDING"/>
    <property type="match status" value="1"/>
</dbReference>
<proteinExistence type="inferred from homology"/>
<keyword evidence="2" id="KW-0436">Ligase</keyword>
<dbReference type="GO" id="GO:0006631">
    <property type="term" value="P:fatty acid metabolic process"/>
    <property type="evidence" value="ECO:0007669"/>
    <property type="project" value="TreeGrafter"/>
</dbReference>
<dbReference type="PROSITE" id="PS50075">
    <property type="entry name" value="CARRIER"/>
    <property type="match status" value="1"/>
</dbReference>
<sequence length="825" mass="92813">MNNLGQFLKEYAHQHNARIAYEIRRNFRTKKVSFANVYSLSLKTATFLRAHSLQKGDTIAIWASNMPEYPILYFACWLLGIIAVPIDIRTTEETRGLFVSTARCKLGFKSKLIAGGFPATVMHSYYLEDLIELVQALPQLDEIPEICPADLAEIAFTSGTTGTPKGVILTHGNFLANVSALCQTFPFKQEYCMLSLLPLSHAFEQVVDFLALFQMGNTVVYLERINQMSITAALHKHMITSVALVPQLLQLLMTGIEREIEKRKQYHLWSGLQWIAGYLPHWMRRRIFYQMRRQLGKHLQFFGCGSAPLNNKLARKWEHTGISIYEGYGATETTAILTINTPAAKRLGSVGKALPGVQILLDPITHEIIAKGPNISSGYFQNMEKTQKVFANGWYRTGDIGRFDTKGYLYITGREALRIVLPGGEKVYPEDIENKLNAHPLVREACVVGVEEEIGEKVHAAVITKYPKKLDEIIHQVNRQLSSHEQILAWSVWEHDDFPRTPILKIDRARVAAVIGGRTEKIVSGELARSDILHSLIAQVKKISISQIKETNVLTTDLALDSLQRVELLSLIEQDVGVAITETRITEHTTVAQLRELMQNADVVPAALPFHALNYQPLIVNLRAWLQNILVFPLHALFVPLEITGQENLVGLELPAVFYFNHMGVMDAVCAVRALPVAIRQKLVIAATRDLWKEWRQFFVEFWGGGFPFDTRQNIKASLELTGDFLDNGFSILIAPEGGISQDGKLQPFKSGIGFIATHMDVPVVPIKIDPAYREIFPPMDEALLENVPKKRKNIWVKIGKPLTFSRQTPIELATKEIQQAMIAL</sequence>
<dbReference type="Proteomes" id="UP000326912">
    <property type="component" value="Unassembled WGS sequence"/>
</dbReference>
<organism evidence="4 5">
    <name type="scientific">Dictyobacter vulcani</name>
    <dbReference type="NCBI Taxonomy" id="2607529"/>
    <lineage>
        <taxon>Bacteria</taxon>
        <taxon>Bacillati</taxon>
        <taxon>Chloroflexota</taxon>
        <taxon>Ktedonobacteria</taxon>
        <taxon>Ktedonobacterales</taxon>
        <taxon>Dictyobacteraceae</taxon>
        <taxon>Dictyobacter</taxon>
    </lineage>
</organism>
<dbReference type="SMART" id="SM00563">
    <property type="entry name" value="PlsC"/>
    <property type="match status" value="1"/>
</dbReference>
<gene>
    <name evidence="4" type="ORF">KDW_10080</name>
</gene>
<dbReference type="Gene3D" id="3.30.300.30">
    <property type="match status" value="1"/>
</dbReference>
<reference evidence="4 5" key="1">
    <citation type="submission" date="2019-10" db="EMBL/GenBank/DDBJ databases">
        <title>Dictyobacter vulcani sp. nov., within the class Ktedonobacteria, isolated from soil of volcanic Mt. Zao.</title>
        <authorList>
            <person name="Zheng Y."/>
            <person name="Wang C.M."/>
            <person name="Sakai Y."/>
            <person name="Abe K."/>
            <person name="Yokota A."/>
            <person name="Yabe S."/>
        </authorList>
    </citation>
    <scope>NUCLEOTIDE SEQUENCE [LARGE SCALE GENOMIC DNA]</scope>
    <source>
        <strain evidence="4 5">W12</strain>
    </source>
</reference>
<dbReference type="InterPro" id="IPR002123">
    <property type="entry name" value="Plipid/glycerol_acylTrfase"/>
</dbReference>
<comment type="similarity">
    <text evidence="1">Belongs to the ATP-dependent AMP-binding enzyme family.</text>
</comment>
<dbReference type="InterPro" id="IPR042099">
    <property type="entry name" value="ANL_N_sf"/>
</dbReference>
<accession>A0A5J4KNQ2</accession>
<feature type="domain" description="Carrier" evidence="3">
    <location>
        <begin position="527"/>
        <end position="602"/>
    </location>
</feature>
<dbReference type="InterPro" id="IPR045851">
    <property type="entry name" value="AMP-bd_C_sf"/>
</dbReference>
<dbReference type="InterPro" id="IPR036736">
    <property type="entry name" value="ACP-like_sf"/>
</dbReference>
<dbReference type="InterPro" id="IPR009081">
    <property type="entry name" value="PP-bd_ACP"/>
</dbReference>
<dbReference type="Pfam" id="PF01553">
    <property type="entry name" value="Acyltransferase"/>
    <property type="match status" value="1"/>
</dbReference>
<dbReference type="GO" id="GO:0016746">
    <property type="term" value="F:acyltransferase activity"/>
    <property type="evidence" value="ECO:0007669"/>
    <property type="project" value="InterPro"/>
</dbReference>
<dbReference type="SUPFAM" id="SSF47336">
    <property type="entry name" value="ACP-like"/>
    <property type="match status" value="1"/>
</dbReference>
<protein>
    <submittedName>
        <fullName evidence="4">AMP-binding protein</fullName>
    </submittedName>
</protein>
<dbReference type="AlphaFoldDB" id="A0A5J4KNQ2"/>
<dbReference type="Gene3D" id="1.10.1200.10">
    <property type="entry name" value="ACP-like"/>
    <property type="match status" value="1"/>
</dbReference>
<dbReference type="Gene3D" id="3.40.50.12780">
    <property type="entry name" value="N-terminal domain of ligase-like"/>
    <property type="match status" value="1"/>
</dbReference>
<dbReference type="GO" id="GO:0031956">
    <property type="term" value="F:medium-chain fatty acid-CoA ligase activity"/>
    <property type="evidence" value="ECO:0007669"/>
    <property type="project" value="TreeGrafter"/>
</dbReference>
<name>A0A5J4KNQ2_9CHLR</name>
<evidence type="ECO:0000256" key="2">
    <source>
        <dbReference type="ARBA" id="ARBA00022598"/>
    </source>
</evidence>
<dbReference type="RefSeq" id="WP_151754917.1">
    <property type="nucleotide sequence ID" value="NZ_BKZW01000001.1"/>
</dbReference>
<dbReference type="InterPro" id="IPR000873">
    <property type="entry name" value="AMP-dep_synth/lig_dom"/>
</dbReference>
<dbReference type="InterPro" id="IPR025110">
    <property type="entry name" value="AMP-bd_C"/>
</dbReference>
<dbReference type="EMBL" id="BKZW01000001">
    <property type="protein sequence ID" value="GER86846.1"/>
    <property type="molecule type" value="Genomic_DNA"/>
</dbReference>
<evidence type="ECO:0000259" key="3">
    <source>
        <dbReference type="PROSITE" id="PS50075"/>
    </source>
</evidence>
<dbReference type="Pfam" id="PF00550">
    <property type="entry name" value="PP-binding"/>
    <property type="match status" value="1"/>
</dbReference>
<dbReference type="PANTHER" id="PTHR43201:SF5">
    <property type="entry name" value="MEDIUM-CHAIN ACYL-COA LIGASE ACSF2, MITOCHONDRIAL"/>
    <property type="match status" value="1"/>
</dbReference>
<comment type="caution">
    <text evidence="4">The sequence shown here is derived from an EMBL/GenBank/DDBJ whole genome shotgun (WGS) entry which is preliminary data.</text>
</comment>
<dbReference type="CDD" id="cd07989">
    <property type="entry name" value="LPLAT_AGPAT-like"/>
    <property type="match status" value="1"/>
</dbReference>
<dbReference type="PANTHER" id="PTHR43201">
    <property type="entry name" value="ACYL-COA SYNTHETASE"/>
    <property type="match status" value="1"/>
</dbReference>
<evidence type="ECO:0000313" key="4">
    <source>
        <dbReference type="EMBL" id="GER86846.1"/>
    </source>
</evidence>
<dbReference type="Pfam" id="PF13193">
    <property type="entry name" value="AMP-binding_C"/>
    <property type="match status" value="1"/>
</dbReference>
<dbReference type="SUPFAM" id="SSF69593">
    <property type="entry name" value="Glycerol-3-phosphate (1)-acyltransferase"/>
    <property type="match status" value="1"/>
</dbReference>
<evidence type="ECO:0000256" key="1">
    <source>
        <dbReference type="ARBA" id="ARBA00006432"/>
    </source>
</evidence>
<dbReference type="InterPro" id="IPR020845">
    <property type="entry name" value="AMP-binding_CS"/>
</dbReference>
<dbReference type="SUPFAM" id="SSF56801">
    <property type="entry name" value="Acetyl-CoA synthetase-like"/>
    <property type="match status" value="1"/>
</dbReference>
<dbReference type="Pfam" id="PF00501">
    <property type="entry name" value="AMP-binding"/>
    <property type="match status" value="1"/>
</dbReference>
<evidence type="ECO:0000313" key="5">
    <source>
        <dbReference type="Proteomes" id="UP000326912"/>
    </source>
</evidence>
<keyword evidence="5" id="KW-1185">Reference proteome</keyword>